<gene>
    <name evidence="2" type="ORF">NSPWAT_2096</name>
</gene>
<evidence type="ECO:0000313" key="2">
    <source>
        <dbReference type="EMBL" id="CAI2718952.1"/>
    </source>
</evidence>
<accession>A0ABN8W1H7</accession>
<evidence type="ECO:0000256" key="1">
    <source>
        <dbReference type="SAM" id="Phobius"/>
    </source>
</evidence>
<feature type="transmembrane region" description="Helical" evidence="1">
    <location>
        <begin position="12"/>
        <end position="29"/>
    </location>
</feature>
<keyword evidence="1" id="KW-1133">Transmembrane helix</keyword>
<dbReference type="EMBL" id="OX336137">
    <property type="protein sequence ID" value="CAI2718952.1"/>
    <property type="molecule type" value="Genomic_DNA"/>
</dbReference>
<keyword evidence="1" id="KW-0472">Membrane</keyword>
<name>A0ABN8W1H7_9BACT</name>
<proteinExistence type="predicted"/>
<dbReference type="Proteomes" id="UP001157733">
    <property type="component" value="Chromosome"/>
</dbReference>
<organism evidence="2 3">
    <name type="scientific">Nitrospina watsonii</name>
    <dbReference type="NCBI Taxonomy" id="1323948"/>
    <lineage>
        <taxon>Bacteria</taxon>
        <taxon>Pseudomonadati</taxon>
        <taxon>Nitrospinota/Tectimicrobiota group</taxon>
        <taxon>Nitrospinota</taxon>
        <taxon>Nitrospinia</taxon>
        <taxon>Nitrospinales</taxon>
        <taxon>Nitrospinaceae</taxon>
        <taxon>Nitrospina</taxon>
    </lineage>
</organism>
<evidence type="ECO:0000313" key="3">
    <source>
        <dbReference type="Proteomes" id="UP001157733"/>
    </source>
</evidence>
<protein>
    <submittedName>
        <fullName evidence="2">Uncharacterized protein</fullName>
    </submittedName>
</protein>
<keyword evidence="1" id="KW-0812">Transmembrane</keyword>
<keyword evidence="3" id="KW-1185">Reference proteome</keyword>
<reference evidence="2 3" key="1">
    <citation type="submission" date="2022-09" db="EMBL/GenBank/DDBJ databases">
        <authorList>
            <person name="Kop L."/>
        </authorList>
    </citation>
    <scope>NUCLEOTIDE SEQUENCE [LARGE SCALE GENOMIC DNA]</scope>
    <source>
        <strain evidence="2 3">347</strain>
    </source>
</reference>
<sequence length="62" mass="7170">MPALPGATNPATFVTALGFVNLFFLNNLYRFPEAMTMARWRYSQPGTNLLFPLRYRLHYSTL</sequence>